<dbReference type="EMBL" id="JBEXZR010000012">
    <property type="protein sequence ID" value="MEU0708880.1"/>
    <property type="molecule type" value="Genomic_DNA"/>
</dbReference>
<evidence type="ECO:0000313" key="2">
    <source>
        <dbReference type="Proteomes" id="UP001550378"/>
    </source>
</evidence>
<dbReference type="Proteomes" id="UP001550378">
    <property type="component" value="Unassembled WGS sequence"/>
</dbReference>
<organism evidence="1 2">
    <name type="scientific">Streptomyces lavendulocolor</name>
    <dbReference type="NCBI Taxonomy" id="67316"/>
    <lineage>
        <taxon>Bacteria</taxon>
        <taxon>Bacillati</taxon>
        <taxon>Actinomycetota</taxon>
        <taxon>Actinomycetes</taxon>
        <taxon>Kitasatosporales</taxon>
        <taxon>Streptomycetaceae</taxon>
        <taxon>Streptomyces</taxon>
    </lineage>
</organism>
<protein>
    <submittedName>
        <fullName evidence="1">Uncharacterized protein</fullName>
    </submittedName>
</protein>
<sequence>MRHYPGSSLDSDLLTAAFPPRLAEDVRSVLAVMPVTALPPADSFSVEVRGETVAIPTRIHHAEPDADAEGSLTGTQRLVLDCLYSRHGDGRVRQRRARTIVASDEPWVAPFVVQLAGEYVVEILEVIREGLSGLDIPESPERRTYGEFIARNSAFYARTERRAVSYWSCFHRRKYPVFGTYPGGVLAEAFRAAASEHAGVRWPRHTPSGLPHGPVAGPG</sequence>
<accession>A0ABV2W5R8</accession>
<proteinExistence type="predicted"/>
<name>A0ABV2W5R8_9ACTN</name>
<gene>
    <name evidence="1" type="ORF">ABZ508_16115</name>
</gene>
<comment type="caution">
    <text evidence="1">The sequence shown here is derived from an EMBL/GenBank/DDBJ whole genome shotgun (WGS) entry which is preliminary data.</text>
</comment>
<keyword evidence="2" id="KW-1185">Reference proteome</keyword>
<evidence type="ECO:0000313" key="1">
    <source>
        <dbReference type="EMBL" id="MEU0708880.1"/>
    </source>
</evidence>
<reference evidence="1 2" key="1">
    <citation type="submission" date="2024-06" db="EMBL/GenBank/DDBJ databases">
        <title>The Natural Products Discovery Center: Release of the First 8490 Sequenced Strains for Exploring Actinobacteria Biosynthetic Diversity.</title>
        <authorList>
            <person name="Kalkreuter E."/>
            <person name="Kautsar S.A."/>
            <person name="Yang D."/>
            <person name="Bader C.D."/>
            <person name="Teijaro C.N."/>
            <person name="Fluegel L."/>
            <person name="Davis C.M."/>
            <person name="Simpson J.R."/>
            <person name="Lauterbach L."/>
            <person name="Steele A.D."/>
            <person name="Gui C."/>
            <person name="Meng S."/>
            <person name="Li G."/>
            <person name="Viehrig K."/>
            <person name="Ye F."/>
            <person name="Su P."/>
            <person name="Kiefer A.F."/>
            <person name="Nichols A."/>
            <person name="Cepeda A.J."/>
            <person name="Yan W."/>
            <person name="Fan B."/>
            <person name="Jiang Y."/>
            <person name="Adhikari A."/>
            <person name="Zheng C.-J."/>
            <person name="Schuster L."/>
            <person name="Cowan T.M."/>
            <person name="Smanski M.J."/>
            <person name="Chevrette M.G."/>
            <person name="De Carvalho L.P.S."/>
            <person name="Shen B."/>
        </authorList>
    </citation>
    <scope>NUCLEOTIDE SEQUENCE [LARGE SCALE GENOMIC DNA]</scope>
    <source>
        <strain evidence="1 2">NPDC006337</strain>
    </source>
</reference>